<proteinExistence type="predicted"/>
<evidence type="ECO:0008006" key="3">
    <source>
        <dbReference type="Google" id="ProtNLM"/>
    </source>
</evidence>
<accession>A0ABU0Q2F6</accession>
<name>A0ABU0Q2F6_STRAH</name>
<sequence length="459" mass="48736">MMGTLPLQGLASGTTGCCMTGYQPPTALPRALLERADVRAALSAHDFGAVFALARAEAGISYASIAAECDMKPERVGVLARGRGSVTTFDKIARIVDALRVPGRMVGLAPRDWEAPVDEPHRYLPAPDVDGRALPRRRFLKSSAAAGLVVSLPELARIPSGGRVSRHLPDRLRERTARLRRLDDVLGGGDTYRVYLGEYERTRALLRDASYTEDTGRALLSVLAEQAQQAGWAAFDNGSHADAQSLYEASHQAAAEAGDAALAGNALAFLAYQTVNGDQQAGVEIAARSCATAGPGAAAGVRALLYERLAWACAVAGRASDTEHALEAAAAALGDADGQPQPDWVAWVDETELQIMTGRCWAELRRPLRAVPVLEDALAHYDDAHARDKSLYLSWLADSYVTAGEVEQAAAVTGRALDLAAGVASVRPRARLAPVLRQLEEHQALPDVAATLDKARALA</sequence>
<evidence type="ECO:0000313" key="2">
    <source>
        <dbReference type="Proteomes" id="UP001243364"/>
    </source>
</evidence>
<comment type="caution">
    <text evidence="1">The sequence shown here is derived from an EMBL/GenBank/DDBJ whole genome shotgun (WGS) entry which is preliminary data.</text>
</comment>
<dbReference type="EMBL" id="JAUSYA010000001">
    <property type="protein sequence ID" value="MDQ0684849.1"/>
    <property type="molecule type" value="Genomic_DNA"/>
</dbReference>
<organism evidence="1 2">
    <name type="scientific">Streptomyces achromogenes</name>
    <dbReference type="NCBI Taxonomy" id="67255"/>
    <lineage>
        <taxon>Bacteria</taxon>
        <taxon>Bacillati</taxon>
        <taxon>Actinomycetota</taxon>
        <taxon>Actinomycetes</taxon>
        <taxon>Kitasatosporales</taxon>
        <taxon>Streptomycetaceae</taxon>
        <taxon>Streptomyces</taxon>
    </lineage>
</organism>
<dbReference type="Proteomes" id="UP001243364">
    <property type="component" value="Unassembled WGS sequence"/>
</dbReference>
<protein>
    <recommendedName>
        <fullName evidence="3">Transcriptional regulator</fullName>
    </recommendedName>
</protein>
<reference evidence="1 2" key="1">
    <citation type="submission" date="2023-07" db="EMBL/GenBank/DDBJ databases">
        <title>Comparative genomics of wheat-associated soil bacteria to identify genetic determinants of phenazine resistance.</title>
        <authorList>
            <person name="Mouncey N."/>
        </authorList>
    </citation>
    <scope>NUCLEOTIDE SEQUENCE [LARGE SCALE GENOMIC DNA]</scope>
    <source>
        <strain evidence="1 2">W4I19-2</strain>
    </source>
</reference>
<evidence type="ECO:0000313" key="1">
    <source>
        <dbReference type="EMBL" id="MDQ0684849.1"/>
    </source>
</evidence>
<gene>
    <name evidence="1" type="ORF">QFZ56_003812</name>
</gene>
<keyword evidence="2" id="KW-1185">Reference proteome</keyword>